<organism evidence="5 6">
    <name type="scientific">Candidatus Tokpelaia hoelldobleri</name>
    <dbReference type="NCBI Taxonomy" id="1902579"/>
    <lineage>
        <taxon>Bacteria</taxon>
        <taxon>Pseudomonadati</taxon>
        <taxon>Pseudomonadota</taxon>
        <taxon>Alphaproteobacteria</taxon>
        <taxon>Hyphomicrobiales</taxon>
        <taxon>Candidatus Tokpelaia</taxon>
    </lineage>
</organism>
<protein>
    <submittedName>
        <fullName evidence="5">Inositol monophosphatase family protein</fullName>
    </submittedName>
</protein>
<feature type="binding site" evidence="4">
    <location>
        <position position="211"/>
    </location>
    <ligand>
        <name>Mg(2+)</name>
        <dbReference type="ChEBI" id="CHEBI:18420"/>
        <label>1</label>
        <note>catalytic</note>
    </ligand>
</feature>
<dbReference type="PROSITE" id="PS00630">
    <property type="entry name" value="IMP_2"/>
    <property type="match status" value="1"/>
</dbReference>
<comment type="similarity">
    <text evidence="1">Belongs to the inositol monophosphatase superfamily.</text>
</comment>
<evidence type="ECO:0000313" key="5">
    <source>
        <dbReference type="EMBL" id="AQS42020.1"/>
    </source>
</evidence>
<dbReference type="EMBL" id="CP017315">
    <property type="protein sequence ID" value="AQS42020.1"/>
    <property type="molecule type" value="Genomic_DNA"/>
</dbReference>
<feature type="binding site" evidence="4">
    <location>
        <position position="92"/>
    </location>
    <ligand>
        <name>Mg(2+)</name>
        <dbReference type="ChEBI" id="CHEBI:18420"/>
        <label>1</label>
        <note>catalytic</note>
    </ligand>
</feature>
<dbReference type="Gene3D" id="3.30.540.10">
    <property type="entry name" value="Fructose-1,6-Bisphosphatase, subunit A, domain 1"/>
    <property type="match status" value="1"/>
</dbReference>
<accession>A0A1U9JVZ8</accession>
<dbReference type="Gene3D" id="3.40.190.80">
    <property type="match status" value="1"/>
</dbReference>
<dbReference type="AlphaFoldDB" id="A0A1U9JVZ8"/>
<dbReference type="GO" id="GO:0046872">
    <property type="term" value="F:metal ion binding"/>
    <property type="evidence" value="ECO:0007669"/>
    <property type="project" value="UniProtKB-KW"/>
</dbReference>
<dbReference type="PRINTS" id="PR00377">
    <property type="entry name" value="IMPHPHTASES"/>
</dbReference>
<dbReference type="STRING" id="1902579.BHV28_13370"/>
<dbReference type="Pfam" id="PF00459">
    <property type="entry name" value="Inositol_P"/>
    <property type="match status" value="1"/>
</dbReference>
<proteinExistence type="inferred from homology"/>
<dbReference type="KEGG" id="thd:BHV28_13370"/>
<evidence type="ECO:0000256" key="1">
    <source>
        <dbReference type="ARBA" id="ARBA00009759"/>
    </source>
</evidence>
<evidence type="ECO:0000256" key="2">
    <source>
        <dbReference type="ARBA" id="ARBA00022723"/>
    </source>
</evidence>
<evidence type="ECO:0000256" key="4">
    <source>
        <dbReference type="PIRSR" id="PIRSR600760-2"/>
    </source>
</evidence>
<keyword evidence="2 4" id="KW-0479">Metal-binding</keyword>
<dbReference type="InterPro" id="IPR000760">
    <property type="entry name" value="Inositol_monophosphatase-like"/>
</dbReference>
<sequence length="266" mass="28967">MPVNSPAPADDLALLSHAAREAGAIAMRYFGHAPDVWIKEGNSPVSEADFAVDAFLKRTLLAARPDYGWISEETADERQGQTFRRTFIVDPIDGTRGFLEKRADWCVSVAVVEDGRPLAGVLECPAKAEHYSAREGKPALCNGEVIRVATREAHEQRRISCRTSIAKRLPAACLPQLTFEKHVSSLAYRLALLSRGTLDGVFIRPDCHDWDIAAADLILRQSGGILCTLDKQPVSYQKVPFCHGFLVAGGVDMIDGLLEIAAGADL</sequence>
<name>A0A1U9JVZ8_9HYPH</name>
<gene>
    <name evidence="5" type="ORF">BHV28_13370</name>
</gene>
<dbReference type="GO" id="GO:0046854">
    <property type="term" value="P:phosphatidylinositol phosphate biosynthetic process"/>
    <property type="evidence" value="ECO:0007669"/>
    <property type="project" value="InterPro"/>
</dbReference>
<evidence type="ECO:0000256" key="3">
    <source>
        <dbReference type="ARBA" id="ARBA00022842"/>
    </source>
</evidence>
<dbReference type="PANTHER" id="PTHR20854">
    <property type="entry name" value="INOSITOL MONOPHOSPHATASE"/>
    <property type="match status" value="1"/>
</dbReference>
<feature type="binding site" evidence="4">
    <location>
        <position position="93"/>
    </location>
    <ligand>
        <name>Mg(2+)</name>
        <dbReference type="ChEBI" id="CHEBI:18420"/>
        <label>2</label>
    </ligand>
</feature>
<feature type="binding site" evidence="4">
    <location>
        <position position="90"/>
    </location>
    <ligand>
        <name>Mg(2+)</name>
        <dbReference type="ChEBI" id="CHEBI:18420"/>
        <label>2</label>
    </ligand>
</feature>
<reference evidence="5 6" key="2">
    <citation type="journal article" date="2016" name="Sci. Rep.">
        <title>The genome of Rhizobiales bacteria in predatory ants reveals urease gene functions but no genes for nitrogen fixation.</title>
        <authorList>
            <person name="Neuvonen M.M."/>
            <person name="Tamarit D."/>
            <person name="Naslund K."/>
            <person name="Liebig J."/>
            <person name="Feldhaar H."/>
            <person name="Moran N.A."/>
            <person name="Guy L."/>
            <person name="Andersson S.G."/>
        </authorList>
    </citation>
    <scope>NUCLEOTIDE SEQUENCE [LARGE SCALE GENOMIC DNA]</scope>
    <source>
        <strain evidence="5 6">Hsal</strain>
    </source>
</reference>
<dbReference type="CDD" id="cd01638">
    <property type="entry name" value="CysQ"/>
    <property type="match status" value="1"/>
</dbReference>
<keyword evidence="3 4" id="KW-0460">Magnesium</keyword>
<comment type="cofactor">
    <cofactor evidence="4">
        <name>Mg(2+)</name>
        <dbReference type="ChEBI" id="CHEBI:18420"/>
    </cofactor>
</comment>
<dbReference type="InterPro" id="IPR020550">
    <property type="entry name" value="Inositol_monophosphatase_CS"/>
</dbReference>
<dbReference type="PANTHER" id="PTHR20854:SF4">
    <property type="entry name" value="INOSITOL-1-MONOPHOSPHATASE-RELATED"/>
    <property type="match status" value="1"/>
</dbReference>
<dbReference type="GO" id="GO:0007165">
    <property type="term" value="P:signal transduction"/>
    <property type="evidence" value="ECO:0007669"/>
    <property type="project" value="TreeGrafter"/>
</dbReference>
<dbReference type="SUPFAM" id="SSF56655">
    <property type="entry name" value="Carbohydrate phosphatase"/>
    <property type="match status" value="1"/>
</dbReference>
<dbReference type="GO" id="GO:0008934">
    <property type="term" value="F:inositol monophosphate 1-phosphatase activity"/>
    <property type="evidence" value="ECO:0007669"/>
    <property type="project" value="TreeGrafter"/>
</dbReference>
<dbReference type="GO" id="GO:0006020">
    <property type="term" value="P:inositol metabolic process"/>
    <property type="evidence" value="ECO:0007669"/>
    <property type="project" value="TreeGrafter"/>
</dbReference>
<feature type="binding site" evidence="4">
    <location>
        <position position="72"/>
    </location>
    <ligand>
        <name>Mg(2+)</name>
        <dbReference type="ChEBI" id="CHEBI:18420"/>
        <label>1</label>
        <note>catalytic</note>
    </ligand>
</feature>
<evidence type="ECO:0000313" key="6">
    <source>
        <dbReference type="Proteomes" id="UP000188912"/>
    </source>
</evidence>
<keyword evidence="6" id="KW-1185">Reference proteome</keyword>
<reference evidence="5 6" key="1">
    <citation type="journal article" date="2010" name="Science">
        <title>Genomic comparison of the ants Camponotus floridanus and Harpegnathos saltator.</title>
        <authorList>
            <person name="Bonasio R."/>
            <person name="Zhang G."/>
            <person name="Ye C."/>
            <person name="Mutti N.S."/>
            <person name="Fang X."/>
            <person name="Qin N."/>
            <person name="Donahue G."/>
            <person name="Yang P."/>
            <person name="Li Q."/>
            <person name="Li C."/>
            <person name="Zhang P."/>
            <person name="Huang Z."/>
            <person name="Berger S.L."/>
            <person name="Reinberg D."/>
            <person name="Wang J."/>
            <person name="Liebig J."/>
        </authorList>
    </citation>
    <scope>NUCLEOTIDE SEQUENCE [LARGE SCALE GENOMIC DNA]</scope>
    <source>
        <strain evidence="5 6">Hsal</strain>
    </source>
</reference>
<dbReference type="Proteomes" id="UP000188912">
    <property type="component" value="Chromosome"/>
</dbReference>